<dbReference type="PANTHER" id="PTHR18952:SF253">
    <property type="entry name" value="OS08G0470200 PROTEIN"/>
    <property type="match status" value="1"/>
</dbReference>
<evidence type="ECO:0000256" key="4">
    <source>
        <dbReference type="ARBA" id="ARBA00022729"/>
    </source>
</evidence>
<keyword evidence="4 9" id="KW-0732">Signal</keyword>
<comment type="cofactor">
    <cofactor evidence="1 9">
        <name>Zn(2+)</name>
        <dbReference type="ChEBI" id="CHEBI:29105"/>
    </cofactor>
</comment>
<evidence type="ECO:0000256" key="6">
    <source>
        <dbReference type="ARBA" id="ARBA00023180"/>
    </source>
</evidence>
<dbReference type="SMART" id="SM01057">
    <property type="entry name" value="Carb_anhydrase"/>
    <property type="match status" value="1"/>
</dbReference>
<dbReference type="FunFam" id="3.10.200.10:FF:000007">
    <property type="entry name" value="Alpha carbonic anhydrase 3"/>
    <property type="match status" value="1"/>
</dbReference>
<reference evidence="11" key="2">
    <citation type="submission" date="2023-04" db="EMBL/GenBank/DDBJ databases">
        <authorList>
            <person name="Bruccoleri R.E."/>
            <person name="Oakeley E.J."/>
            <person name="Faust A.-M."/>
            <person name="Dessus-Babus S."/>
            <person name="Altorfer M."/>
            <person name="Burckhardt D."/>
            <person name="Oertli M."/>
            <person name="Naumann U."/>
            <person name="Petersen F."/>
            <person name="Wong J."/>
        </authorList>
    </citation>
    <scope>NUCLEOTIDE SEQUENCE</scope>
    <source>
        <strain evidence="11">GSM-AAB239-AS_SAM_17_03QT</strain>
        <tissue evidence="11">Leaf</tissue>
    </source>
</reference>
<name>A0AAX6HG59_IRIPA</name>
<dbReference type="InterPro" id="IPR023561">
    <property type="entry name" value="Carbonic_anhydrase_a-class"/>
</dbReference>
<evidence type="ECO:0000256" key="1">
    <source>
        <dbReference type="ARBA" id="ARBA00001947"/>
    </source>
</evidence>
<sequence length="274" mass="31448">MGLNKLAIVSSTILLLFISSSLLVTSQEVEDEHEFNYDIEDEEHGPEKWGELHKEWAACGKGKLQSPIDLSDDRVDVQSHLGLLNRSYRPAAAVLKNRGHDIMLRFDEDAGSTSINGTKYPLKQLHWHSPSEHTVNGRRYSLELHMVHQTADDKLAVVGILYKLGRPDPFLAEMEGYIKKLEGLVEKEEKVGTIDPRHIKRGSRKYYRYLGSLTVPPCTEGVVWTIVKKIRTVSRKQMNLLREAVHDDFNPNARPTQEMNDRTINFYRPKKLQY</sequence>
<dbReference type="CDD" id="cd03124">
    <property type="entry name" value="alpha_CA_prokaryotic_like"/>
    <property type="match status" value="1"/>
</dbReference>
<gene>
    <name evidence="11" type="ORF">M6B38_314500</name>
</gene>
<dbReference type="InterPro" id="IPR036398">
    <property type="entry name" value="CA_dom_sf"/>
</dbReference>
<accession>A0AAX6HG59</accession>
<dbReference type="PANTHER" id="PTHR18952">
    <property type="entry name" value="CARBONIC ANHYDRASE"/>
    <property type="match status" value="1"/>
</dbReference>
<dbReference type="PROSITE" id="PS51144">
    <property type="entry name" value="ALPHA_CA_2"/>
    <property type="match status" value="1"/>
</dbReference>
<comment type="caution">
    <text evidence="11">The sequence shown here is derived from an EMBL/GenBank/DDBJ whole genome shotgun (WGS) entry which is preliminary data.</text>
</comment>
<protein>
    <recommendedName>
        <fullName evidence="2 9">Carbonic anhydrase</fullName>
        <ecNumber evidence="2 9">4.2.1.1</ecNumber>
    </recommendedName>
</protein>
<dbReference type="Proteomes" id="UP001140949">
    <property type="component" value="Unassembled WGS sequence"/>
</dbReference>
<dbReference type="Gene3D" id="3.10.200.10">
    <property type="entry name" value="Alpha carbonic anhydrase"/>
    <property type="match status" value="1"/>
</dbReference>
<dbReference type="SUPFAM" id="SSF51069">
    <property type="entry name" value="Carbonic anhydrase"/>
    <property type="match status" value="1"/>
</dbReference>
<dbReference type="InterPro" id="IPR001148">
    <property type="entry name" value="CA_dom"/>
</dbReference>
<dbReference type="EMBL" id="JANAVB010009994">
    <property type="protein sequence ID" value="KAJ6839627.1"/>
    <property type="molecule type" value="Genomic_DNA"/>
</dbReference>
<evidence type="ECO:0000313" key="12">
    <source>
        <dbReference type="Proteomes" id="UP001140949"/>
    </source>
</evidence>
<keyword evidence="5 9" id="KW-0862">Zinc</keyword>
<dbReference type="GO" id="GO:0008270">
    <property type="term" value="F:zinc ion binding"/>
    <property type="evidence" value="ECO:0007669"/>
    <property type="project" value="UniProtKB-UniRule"/>
</dbReference>
<dbReference type="Pfam" id="PF00194">
    <property type="entry name" value="Carb_anhydrase"/>
    <property type="match status" value="1"/>
</dbReference>
<evidence type="ECO:0000313" key="11">
    <source>
        <dbReference type="EMBL" id="KAJ6839627.1"/>
    </source>
</evidence>
<evidence type="ECO:0000256" key="8">
    <source>
        <dbReference type="ARBA" id="ARBA00048348"/>
    </source>
</evidence>
<evidence type="ECO:0000259" key="10">
    <source>
        <dbReference type="PROSITE" id="PS51144"/>
    </source>
</evidence>
<comment type="similarity">
    <text evidence="9">Belongs to the alpha-carbonic anhydrase family.</text>
</comment>
<feature type="chain" id="PRO_5043108746" description="Carbonic anhydrase" evidence="9">
    <location>
        <begin position="27"/>
        <end position="274"/>
    </location>
</feature>
<evidence type="ECO:0000256" key="3">
    <source>
        <dbReference type="ARBA" id="ARBA00022723"/>
    </source>
</evidence>
<evidence type="ECO:0000256" key="5">
    <source>
        <dbReference type="ARBA" id="ARBA00022833"/>
    </source>
</evidence>
<dbReference type="PROSITE" id="PS00162">
    <property type="entry name" value="ALPHA_CA_1"/>
    <property type="match status" value="1"/>
</dbReference>
<feature type="signal peptide" evidence="9">
    <location>
        <begin position="1"/>
        <end position="26"/>
    </location>
</feature>
<evidence type="ECO:0000256" key="7">
    <source>
        <dbReference type="ARBA" id="ARBA00023239"/>
    </source>
</evidence>
<dbReference type="InterPro" id="IPR018338">
    <property type="entry name" value="Carbonic_anhydrase_a-class_CS"/>
</dbReference>
<proteinExistence type="inferred from homology"/>
<organism evidence="11 12">
    <name type="scientific">Iris pallida</name>
    <name type="common">Sweet iris</name>
    <dbReference type="NCBI Taxonomy" id="29817"/>
    <lineage>
        <taxon>Eukaryota</taxon>
        <taxon>Viridiplantae</taxon>
        <taxon>Streptophyta</taxon>
        <taxon>Embryophyta</taxon>
        <taxon>Tracheophyta</taxon>
        <taxon>Spermatophyta</taxon>
        <taxon>Magnoliopsida</taxon>
        <taxon>Liliopsida</taxon>
        <taxon>Asparagales</taxon>
        <taxon>Iridaceae</taxon>
        <taxon>Iridoideae</taxon>
        <taxon>Irideae</taxon>
        <taxon>Iris</taxon>
    </lineage>
</organism>
<keyword evidence="12" id="KW-1185">Reference proteome</keyword>
<evidence type="ECO:0000256" key="9">
    <source>
        <dbReference type="RuleBase" id="RU367011"/>
    </source>
</evidence>
<keyword evidence="7 9" id="KW-0456">Lyase</keyword>
<keyword evidence="6" id="KW-0325">Glycoprotein</keyword>
<dbReference type="InterPro" id="IPR041891">
    <property type="entry name" value="Alpha_CA_prokaryot-like"/>
</dbReference>
<dbReference type="GO" id="GO:0004089">
    <property type="term" value="F:carbonate dehydratase activity"/>
    <property type="evidence" value="ECO:0007669"/>
    <property type="project" value="UniProtKB-UniRule"/>
</dbReference>
<dbReference type="AlphaFoldDB" id="A0AAX6HG59"/>
<feature type="domain" description="Alpha-carbonic anhydrase" evidence="10">
    <location>
        <begin position="33"/>
        <end position="268"/>
    </location>
</feature>
<dbReference type="GO" id="GO:0006730">
    <property type="term" value="P:one-carbon metabolic process"/>
    <property type="evidence" value="ECO:0007669"/>
    <property type="project" value="TreeGrafter"/>
</dbReference>
<comment type="catalytic activity">
    <reaction evidence="8 9">
        <text>hydrogencarbonate + H(+) = CO2 + H2O</text>
        <dbReference type="Rhea" id="RHEA:10748"/>
        <dbReference type="ChEBI" id="CHEBI:15377"/>
        <dbReference type="ChEBI" id="CHEBI:15378"/>
        <dbReference type="ChEBI" id="CHEBI:16526"/>
        <dbReference type="ChEBI" id="CHEBI:17544"/>
        <dbReference type="EC" id="4.2.1.1"/>
    </reaction>
</comment>
<evidence type="ECO:0000256" key="2">
    <source>
        <dbReference type="ARBA" id="ARBA00012925"/>
    </source>
</evidence>
<reference evidence="11" key="1">
    <citation type="journal article" date="2023" name="GigaByte">
        <title>Genome assembly of the bearded iris, Iris pallida Lam.</title>
        <authorList>
            <person name="Bruccoleri R.E."/>
            <person name="Oakeley E.J."/>
            <person name="Faust A.M.E."/>
            <person name="Altorfer M."/>
            <person name="Dessus-Babus S."/>
            <person name="Burckhardt D."/>
            <person name="Oertli M."/>
            <person name="Naumann U."/>
            <person name="Petersen F."/>
            <person name="Wong J."/>
        </authorList>
    </citation>
    <scope>NUCLEOTIDE SEQUENCE</scope>
    <source>
        <strain evidence="11">GSM-AAB239-AS_SAM_17_03QT</strain>
    </source>
</reference>
<comment type="function">
    <text evidence="9">Reversible hydration of carbon dioxide.</text>
</comment>
<keyword evidence="3 9" id="KW-0479">Metal-binding</keyword>
<dbReference type="EC" id="4.2.1.1" evidence="2 9"/>